<dbReference type="RefSeq" id="WP_201310536.1">
    <property type="nucleotide sequence ID" value="NZ_BLYI01000027.1"/>
</dbReference>
<dbReference type="CDD" id="cd07516">
    <property type="entry name" value="HAD_Pase"/>
    <property type="match status" value="1"/>
</dbReference>
<dbReference type="Proteomes" id="UP000613208">
    <property type="component" value="Unassembled WGS sequence"/>
</dbReference>
<dbReference type="InterPro" id="IPR000150">
    <property type="entry name" value="Cof"/>
</dbReference>
<evidence type="ECO:0000313" key="2">
    <source>
        <dbReference type="Proteomes" id="UP000613208"/>
    </source>
</evidence>
<dbReference type="NCBIfam" id="TIGR01484">
    <property type="entry name" value="HAD-SF-IIB"/>
    <property type="match status" value="1"/>
</dbReference>
<dbReference type="NCBIfam" id="TIGR00099">
    <property type="entry name" value="Cof-subfamily"/>
    <property type="match status" value="1"/>
</dbReference>
<dbReference type="SFLD" id="SFLDS00003">
    <property type="entry name" value="Haloacid_Dehalogenase"/>
    <property type="match status" value="1"/>
</dbReference>
<dbReference type="GO" id="GO:0016791">
    <property type="term" value="F:phosphatase activity"/>
    <property type="evidence" value="ECO:0007669"/>
    <property type="project" value="UniProtKB-ARBA"/>
</dbReference>
<gene>
    <name evidence="1" type="ORF">ANBU17_11660</name>
</gene>
<dbReference type="InterPro" id="IPR006379">
    <property type="entry name" value="HAD-SF_hydro_IIB"/>
</dbReference>
<protein>
    <submittedName>
        <fullName evidence="1">Haloacid dehalogenase</fullName>
    </submittedName>
</protein>
<sequence length="271" mass="29800">MSYKLIALDLDGTLCNDEKAVTPRTAAALKQAQKHGIRVALASARPLHGLFREMHAIDCDKHHGILIAYNGGKIVDASTKEILSQTIIPHDLAVEVLHYLKDFPVSPIIDDGEQFYAESEDTYKLDHECSNNAMDCTIVPSLADALDFDLVKILTSVQPEQLYDVLSVIGKPYEDRLEFVRTAPFYIEAMPKNIHKAASLQLVCEKLGIRPEEVIAFGDAENDLEMIQFAGHGVAMGNACDALKDAADEVTLSNNDDGIAHSLEHLLDFLS</sequence>
<dbReference type="InterPro" id="IPR036412">
    <property type="entry name" value="HAD-like_sf"/>
</dbReference>
<dbReference type="PANTHER" id="PTHR10000">
    <property type="entry name" value="PHOSPHOSERINE PHOSPHATASE"/>
    <property type="match status" value="1"/>
</dbReference>
<proteinExistence type="predicted"/>
<comment type="caution">
    <text evidence="1">The sequence shown here is derived from an EMBL/GenBank/DDBJ whole genome shotgun (WGS) entry which is preliminary data.</text>
</comment>
<dbReference type="EMBL" id="BLYI01000027">
    <property type="protein sequence ID" value="GFO84819.1"/>
    <property type="molecule type" value="Genomic_DNA"/>
</dbReference>
<dbReference type="InterPro" id="IPR023214">
    <property type="entry name" value="HAD_sf"/>
</dbReference>
<organism evidence="1 2">
    <name type="scientific">Anaerostipes butyraticus</name>
    <dbReference type="NCBI Taxonomy" id="645466"/>
    <lineage>
        <taxon>Bacteria</taxon>
        <taxon>Bacillati</taxon>
        <taxon>Bacillota</taxon>
        <taxon>Clostridia</taxon>
        <taxon>Lachnospirales</taxon>
        <taxon>Lachnospiraceae</taxon>
        <taxon>Anaerostipes</taxon>
    </lineage>
</organism>
<dbReference type="Gene3D" id="3.40.50.1000">
    <property type="entry name" value="HAD superfamily/HAD-like"/>
    <property type="match status" value="1"/>
</dbReference>
<dbReference type="GO" id="GO:0005829">
    <property type="term" value="C:cytosol"/>
    <property type="evidence" value="ECO:0007669"/>
    <property type="project" value="TreeGrafter"/>
</dbReference>
<dbReference type="SFLD" id="SFLDG01144">
    <property type="entry name" value="C2.B.4:_PGP_Like"/>
    <property type="match status" value="1"/>
</dbReference>
<reference evidence="1" key="1">
    <citation type="submission" date="2020-06" db="EMBL/GenBank/DDBJ databases">
        <title>Characterization of fructooligosaccharide metabolism and fructooligosaccharide-degrading enzymes in human commensal butyrate producers.</title>
        <authorList>
            <person name="Tanno H."/>
            <person name="Fujii T."/>
            <person name="Hirano K."/>
            <person name="Maeno S."/>
            <person name="Tonozuka T."/>
            <person name="Sakamoto M."/>
            <person name="Ohkuma M."/>
            <person name="Tochio T."/>
            <person name="Endo A."/>
        </authorList>
    </citation>
    <scope>NUCLEOTIDE SEQUENCE</scope>
    <source>
        <strain evidence="1">JCM 17466</strain>
    </source>
</reference>
<dbReference type="SUPFAM" id="SSF56784">
    <property type="entry name" value="HAD-like"/>
    <property type="match status" value="1"/>
</dbReference>
<keyword evidence="2" id="KW-1185">Reference proteome</keyword>
<evidence type="ECO:0000313" key="1">
    <source>
        <dbReference type="EMBL" id="GFO84819.1"/>
    </source>
</evidence>
<dbReference type="PANTHER" id="PTHR10000:SF8">
    <property type="entry name" value="HAD SUPERFAMILY HYDROLASE-LIKE, TYPE 3"/>
    <property type="match status" value="1"/>
</dbReference>
<dbReference type="Gene3D" id="3.30.1240.10">
    <property type="match status" value="1"/>
</dbReference>
<dbReference type="PROSITE" id="PS01229">
    <property type="entry name" value="COF_2"/>
    <property type="match status" value="1"/>
</dbReference>
<name>A0A916VC60_9FIRM</name>
<dbReference type="AlphaFoldDB" id="A0A916VC60"/>
<dbReference type="GO" id="GO:0000287">
    <property type="term" value="F:magnesium ion binding"/>
    <property type="evidence" value="ECO:0007669"/>
    <property type="project" value="TreeGrafter"/>
</dbReference>
<dbReference type="SFLD" id="SFLDG01140">
    <property type="entry name" value="C2.B:_Phosphomannomutase_and_P"/>
    <property type="match status" value="1"/>
</dbReference>
<accession>A0A916VC60</accession>
<dbReference type="Pfam" id="PF08282">
    <property type="entry name" value="Hydrolase_3"/>
    <property type="match status" value="1"/>
</dbReference>